<feature type="signal peptide" evidence="4">
    <location>
        <begin position="1"/>
        <end position="22"/>
    </location>
</feature>
<proteinExistence type="inferred from homology"/>
<evidence type="ECO:0000313" key="6">
    <source>
        <dbReference type="EMBL" id="TQJ19193.1"/>
    </source>
</evidence>
<dbReference type="EMBL" id="VFMM01000001">
    <property type="protein sequence ID" value="TQJ19193.1"/>
    <property type="molecule type" value="Genomic_DNA"/>
</dbReference>
<evidence type="ECO:0000256" key="1">
    <source>
        <dbReference type="ARBA" id="ARBA00006484"/>
    </source>
</evidence>
<dbReference type="InterPro" id="IPR057326">
    <property type="entry name" value="KR_dom"/>
</dbReference>
<name>A0A542EV08_9ACTN</name>
<dbReference type="GO" id="GO:0016491">
    <property type="term" value="F:oxidoreductase activity"/>
    <property type="evidence" value="ECO:0007669"/>
    <property type="project" value="UniProtKB-KW"/>
</dbReference>
<dbReference type="InterPro" id="IPR002347">
    <property type="entry name" value="SDR_fam"/>
</dbReference>
<feature type="chain" id="PRO_5022081071" evidence="4">
    <location>
        <begin position="23"/>
        <end position="277"/>
    </location>
</feature>
<dbReference type="Gene3D" id="3.40.50.720">
    <property type="entry name" value="NAD(P)-binding Rossmann-like Domain"/>
    <property type="match status" value="1"/>
</dbReference>
<gene>
    <name evidence="6" type="ORF">FB475_3352</name>
</gene>
<protein>
    <submittedName>
        <fullName evidence="6">NADP-dependent 3-hydroxy acid dehydrogenase YdfG</fullName>
    </submittedName>
</protein>
<keyword evidence="2" id="KW-0560">Oxidoreductase</keyword>
<evidence type="ECO:0000313" key="7">
    <source>
        <dbReference type="Proteomes" id="UP000316298"/>
    </source>
</evidence>
<dbReference type="Proteomes" id="UP000316298">
    <property type="component" value="Unassembled WGS sequence"/>
</dbReference>
<dbReference type="PRINTS" id="PR00080">
    <property type="entry name" value="SDRFAMILY"/>
</dbReference>
<dbReference type="PANTHER" id="PTHR43669">
    <property type="entry name" value="5-KETO-D-GLUCONATE 5-REDUCTASE"/>
    <property type="match status" value="1"/>
</dbReference>
<dbReference type="SUPFAM" id="SSF51735">
    <property type="entry name" value="NAD(P)-binding Rossmann-fold domains"/>
    <property type="match status" value="1"/>
</dbReference>
<dbReference type="AlphaFoldDB" id="A0A542EV08"/>
<evidence type="ECO:0000256" key="2">
    <source>
        <dbReference type="ARBA" id="ARBA00023002"/>
    </source>
</evidence>
<dbReference type="OrthoDB" id="3743899at2"/>
<keyword evidence="7" id="KW-1185">Reference proteome</keyword>
<accession>A0A542EV08</accession>
<dbReference type="PANTHER" id="PTHR43669:SF3">
    <property type="entry name" value="ALCOHOL DEHYDROGENASE, PUTATIVE (AFU_ORTHOLOGUE AFUA_3G03445)-RELATED"/>
    <property type="match status" value="1"/>
</dbReference>
<keyword evidence="4" id="KW-0732">Signal</keyword>
<sequence length="277" mass="28803">MPTLKLAGATVLLTGAASGIGAATARALIAAGANVALVDLRQEAVDALAAELGSRAFPVAVDVTDLAAMETVVDKVVARFGALDVCFANAGIAAKKPATIKSSSVEEFERIVEVDLLGVWRTVRACLPAVTAARGHILMTASVYAFYNGIGNAPYAASKAGVEAFGRSLRGELAGTGATAGVLFPGWVDTPIIRASHDDEVTKELIRLGNPGILGRPVSPDLIAAAAVRGIEKRSPRVIAPRVWVPFFVARGAFGIASDALIDRHKRMQSLLRRIDG</sequence>
<comment type="similarity">
    <text evidence="1 3">Belongs to the short-chain dehydrogenases/reductases (SDR) family.</text>
</comment>
<organism evidence="6 7">
    <name type="scientific">Kribbella jejuensis</name>
    <dbReference type="NCBI Taxonomy" id="236068"/>
    <lineage>
        <taxon>Bacteria</taxon>
        <taxon>Bacillati</taxon>
        <taxon>Actinomycetota</taxon>
        <taxon>Actinomycetes</taxon>
        <taxon>Propionibacteriales</taxon>
        <taxon>Kribbellaceae</taxon>
        <taxon>Kribbella</taxon>
    </lineage>
</organism>
<dbReference type="CDD" id="cd05233">
    <property type="entry name" value="SDR_c"/>
    <property type="match status" value="1"/>
</dbReference>
<dbReference type="PROSITE" id="PS00061">
    <property type="entry name" value="ADH_SHORT"/>
    <property type="match status" value="1"/>
</dbReference>
<evidence type="ECO:0000256" key="3">
    <source>
        <dbReference type="RuleBase" id="RU000363"/>
    </source>
</evidence>
<evidence type="ECO:0000259" key="5">
    <source>
        <dbReference type="SMART" id="SM00822"/>
    </source>
</evidence>
<comment type="caution">
    <text evidence="6">The sequence shown here is derived from an EMBL/GenBank/DDBJ whole genome shotgun (WGS) entry which is preliminary data.</text>
</comment>
<dbReference type="Pfam" id="PF00106">
    <property type="entry name" value="adh_short"/>
    <property type="match status" value="1"/>
</dbReference>
<dbReference type="InterPro" id="IPR020904">
    <property type="entry name" value="Sc_DH/Rdtase_CS"/>
</dbReference>
<dbReference type="InterPro" id="IPR036291">
    <property type="entry name" value="NAD(P)-bd_dom_sf"/>
</dbReference>
<dbReference type="RefSeq" id="WP_141857012.1">
    <property type="nucleotide sequence ID" value="NZ_BAAAKA010000022.1"/>
</dbReference>
<reference evidence="6 7" key="1">
    <citation type="submission" date="2019-06" db="EMBL/GenBank/DDBJ databases">
        <title>Sequencing the genomes of 1000 actinobacteria strains.</title>
        <authorList>
            <person name="Klenk H.-P."/>
        </authorList>
    </citation>
    <scope>NUCLEOTIDE SEQUENCE [LARGE SCALE GENOMIC DNA]</scope>
    <source>
        <strain evidence="6 7">DSM 17305</strain>
    </source>
</reference>
<feature type="domain" description="Ketoreductase" evidence="5">
    <location>
        <begin position="9"/>
        <end position="190"/>
    </location>
</feature>
<dbReference type="NCBIfam" id="NF004526">
    <property type="entry name" value="PRK05872.1"/>
    <property type="match status" value="1"/>
</dbReference>
<dbReference type="SMART" id="SM00822">
    <property type="entry name" value="PKS_KR"/>
    <property type="match status" value="1"/>
</dbReference>
<evidence type="ECO:0000256" key="4">
    <source>
        <dbReference type="SAM" id="SignalP"/>
    </source>
</evidence>
<dbReference type="PRINTS" id="PR00081">
    <property type="entry name" value="GDHRDH"/>
</dbReference>